<sequence length="1012" mass="112052">MNNNVSEKDLSPTPAHLSSKPQARFTMMTPSASPPIQQPYRQQSRGPPPSKKRRMSSTPSLLSIGARNFSTASRSSSSVPSSFSSDSTLDPLNELDAARRASSNKVLSVWSQLAAKYARRLDEDDIVDLRKEKIIKDNGVLRSTNHMYEIGCFAEQHEQEERDKPPVPADDEPDEIDAFAETPDNLSHTDTDGEDIGLELMQQSKRLPPVRELDPDDAADLAEFLEAEELQKDGLRDLDTEAAESFDEEGDEYETFDDEKRLTLDTRTSVEFFHREDDNEAIAKGNNYKTTDYLAPLNDEYEAEDSTPSPISYHLISKPSGSPELDTPGIIYNSNQEYEGEDSDEVEIISWPKPSEVPHATGQSSPLMADGDSEDELGIWEQDDGVLYSSDVTAGIDTVVEQDSKEARSPTPTLELCTPQHRINSQTEITRFLTHTEQSTKAKKTPKSRLKGKLSQTPTQPPSPPVQLQTPPRSSSFGPGSSKKNVSVTYSRKRTHETPAKKALRRVETSSSENSNTELEPEQKKMTSSKLSRTTQRSSSKPKKKSGSVSEDTVDDGSPRSRSPTRKAIKEVLSEGFSPGVHTKSSKAKGKEREIYSTIPSSLRLQSPRKGTLESTPVSTPKQNASVRKRKRFTSPMETDADESPTDHVVMVAPSPSKTSTRKASSRQRLGKDNSPRGSSKTGRTSLQHPRSRASISPAASDDSTPSSPSRKSFNTGLFSFTPPKDTPSIPFSTIIPQRELSVPLPNLQDPAAQYHLAQALQSLSFLMGGSLPYSLPTNPEHQTYDHPGHLHTQHMQLPTTPRRRHRDFAFGTPSSGAAAPPTSSPVGSDYSDSLPSSPVKYSDRSQHRSRSQVRDYSIERPRSAMRSVSRPRSRRYVERRVSFSSPEATHIEDSPVEESYSESRSDQEEDDAVSNRPRQGRGLTPARSLSNKQLEEIRYHTPVPVTRYSKKTTKEDSEQNRPDSEENERNLGTNQLKITAPSLTLNPASVDEAAYILLGLICLVGDYKTST</sequence>
<dbReference type="Proteomes" id="UP000217199">
    <property type="component" value="Unassembled WGS sequence"/>
</dbReference>
<feature type="compositionally biased region" description="Low complexity" evidence="1">
    <location>
        <begin position="693"/>
        <end position="713"/>
    </location>
</feature>
<dbReference type="AlphaFoldDB" id="A0A286UBK4"/>
<dbReference type="OrthoDB" id="2420608at2759"/>
<protein>
    <submittedName>
        <fullName evidence="2">Centromere Scm3</fullName>
    </submittedName>
</protein>
<evidence type="ECO:0000313" key="3">
    <source>
        <dbReference type="Proteomes" id="UP000217199"/>
    </source>
</evidence>
<feature type="region of interest" description="Disordered" evidence="1">
    <location>
        <begin position="302"/>
        <end position="373"/>
    </location>
</feature>
<feature type="compositionally biased region" description="Low complexity" evidence="1">
    <location>
        <begin position="70"/>
        <end position="87"/>
    </location>
</feature>
<evidence type="ECO:0000256" key="1">
    <source>
        <dbReference type="SAM" id="MobiDB-lite"/>
    </source>
</evidence>
<feature type="region of interest" description="Disordered" evidence="1">
    <location>
        <begin position="156"/>
        <end position="196"/>
    </location>
</feature>
<dbReference type="InParanoid" id="A0A286UBK4"/>
<feature type="compositionally biased region" description="Basic and acidic residues" evidence="1">
    <location>
        <begin position="1"/>
        <end position="10"/>
    </location>
</feature>
<evidence type="ECO:0000313" key="2">
    <source>
        <dbReference type="EMBL" id="PAV16937.1"/>
    </source>
</evidence>
<comment type="caution">
    <text evidence="2">The sequence shown here is derived from an EMBL/GenBank/DDBJ whole genome shotgun (WGS) entry which is preliminary data.</text>
</comment>
<dbReference type="Pfam" id="PF10384">
    <property type="entry name" value="Scm3"/>
    <property type="match status" value="1"/>
</dbReference>
<reference evidence="2 3" key="1">
    <citation type="journal article" date="2017" name="Mol. Ecol.">
        <title>Comparative and population genomic landscape of Phellinus noxius: A hypervariable fungus causing root rot in trees.</title>
        <authorList>
            <person name="Chung C.L."/>
            <person name="Lee T.J."/>
            <person name="Akiba M."/>
            <person name="Lee H.H."/>
            <person name="Kuo T.H."/>
            <person name="Liu D."/>
            <person name="Ke H.M."/>
            <person name="Yokoi T."/>
            <person name="Roa M.B."/>
            <person name="Lu M.J."/>
            <person name="Chang Y.Y."/>
            <person name="Ann P.J."/>
            <person name="Tsai J.N."/>
            <person name="Chen C.Y."/>
            <person name="Tzean S.S."/>
            <person name="Ota Y."/>
            <person name="Hattori T."/>
            <person name="Sahashi N."/>
            <person name="Liou R.F."/>
            <person name="Kikuchi T."/>
            <person name="Tsai I.J."/>
        </authorList>
    </citation>
    <scope>NUCLEOTIDE SEQUENCE [LARGE SCALE GENOMIC DNA]</scope>
    <source>
        <strain evidence="2 3">FFPRI411160</strain>
    </source>
</reference>
<feature type="compositionally biased region" description="Polar residues" evidence="1">
    <location>
        <begin position="613"/>
        <end position="626"/>
    </location>
</feature>
<feature type="region of interest" description="Disordered" evidence="1">
    <location>
        <begin position="399"/>
        <end position="731"/>
    </location>
</feature>
<dbReference type="InterPro" id="IPR009072">
    <property type="entry name" value="Histone-fold"/>
</dbReference>
<dbReference type="STRING" id="2282107.A0A286UBK4"/>
<feature type="compositionally biased region" description="Basic and acidic residues" evidence="1">
    <location>
        <begin position="842"/>
        <end position="863"/>
    </location>
</feature>
<dbReference type="GO" id="GO:0046982">
    <property type="term" value="F:protein heterodimerization activity"/>
    <property type="evidence" value="ECO:0007669"/>
    <property type="project" value="InterPro"/>
</dbReference>
<feature type="compositionally biased region" description="Polar residues" evidence="1">
    <location>
        <begin position="421"/>
        <end position="439"/>
    </location>
</feature>
<dbReference type="InterPro" id="IPR018465">
    <property type="entry name" value="Scm3/HJURP"/>
</dbReference>
<feature type="compositionally biased region" description="Basic residues" evidence="1">
    <location>
        <begin position="441"/>
        <end position="452"/>
    </location>
</feature>
<feature type="compositionally biased region" description="Polar residues" evidence="1">
    <location>
        <begin position="676"/>
        <end position="689"/>
    </location>
</feature>
<feature type="compositionally biased region" description="Basic and acidic residues" evidence="1">
    <location>
        <begin position="496"/>
        <end position="508"/>
    </location>
</feature>
<feature type="compositionally biased region" description="Polar residues" evidence="1">
    <location>
        <begin position="526"/>
        <end position="537"/>
    </location>
</feature>
<name>A0A286UBK4_9AGAM</name>
<feature type="compositionally biased region" description="Acidic residues" evidence="1">
    <location>
        <begin position="338"/>
        <end position="347"/>
    </location>
</feature>
<feature type="region of interest" description="Disordered" evidence="1">
    <location>
        <begin position="1"/>
        <end position="90"/>
    </location>
</feature>
<feature type="compositionally biased region" description="Low complexity" evidence="1">
    <location>
        <begin position="466"/>
        <end position="482"/>
    </location>
</feature>
<feature type="compositionally biased region" description="Low complexity" evidence="1">
    <location>
        <begin position="810"/>
        <end position="826"/>
    </location>
</feature>
<gene>
    <name evidence="2" type="ORF">PNOK_0700100</name>
</gene>
<dbReference type="GO" id="GO:0005634">
    <property type="term" value="C:nucleus"/>
    <property type="evidence" value="ECO:0007669"/>
    <property type="project" value="InterPro"/>
</dbReference>
<dbReference type="EMBL" id="NBII01000007">
    <property type="protein sequence ID" value="PAV16937.1"/>
    <property type="molecule type" value="Genomic_DNA"/>
</dbReference>
<feature type="region of interest" description="Disordered" evidence="1">
    <location>
        <begin position="778"/>
        <end position="976"/>
    </location>
</feature>
<feature type="compositionally biased region" description="Basic and acidic residues" evidence="1">
    <location>
        <begin position="953"/>
        <end position="970"/>
    </location>
</feature>
<dbReference type="GO" id="GO:0042393">
    <property type="term" value="F:histone binding"/>
    <property type="evidence" value="ECO:0007669"/>
    <property type="project" value="InterPro"/>
</dbReference>
<feature type="compositionally biased region" description="Low complexity" evidence="1">
    <location>
        <begin position="509"/>
        <end position="518"/>
    </location>
</feature>
<organism evidence="2 3">
    <name type="scientific">Pyrrhoderma noxium</name>
    <dbReference type="NCBI Taxonomy" id="2282107"/>
    <lineage>
        <taxon>Eukaryota</taxon>
        <taxon>Fungi</taxon>
        <taxon>Dikarya</taxon>
        <taxon>Basidiomycota</taxon>
        <taxon>Agaricomycotina</taxon>
        <taxon>Agaricomycetes</taxon>
        <taxon>Hymenochaetales</taxon>
        <taxon>Hymenochaetaceae</taxon>
        <taxon>Pyrrhoderma</taxon>
    </lineage>
</organism>
<feature type="compositionally biased region" description="Acidic residues" evidence="1">
    <location>
        <begin position="169"/>
        <end position="178"/>
    </location>
</feature>
<keyword evidence="3" id="KW-1185">Reference proteome</keyword>
<feature type="compositionally biased region" description="Basic and acidic residues" evidence="1">
    <location>
        <begin position="156"/>
        <end position="165"/>
    </location>
</feature>
<accession>A0A286UBK4</accession>
<dbReference type="Gene3D" id="1.10.20.10">
    <property type="entry name" value="Histone, subunit A"/>
    <property type="match status" value="1"/>
</dbReference>
<proteinExistence type="predicted"/>